<evidence type="ECO:0000259" key="8">
    <source>
        <dbReference type="PROSITE" id="PS50157"/>
    </source>
</evidence>
<dbReference type="FunFam" id="3.30.160.60:FF:001049">
    <property type="entry name" value="zinc finger protein 319"/>
    <property type="match status" value="1"/>
</dbReference>
<evidence type="ECO:0000313" key="9">
    <source>
        <dbReference type="EMBL" id="GBN87278.1"/>
    </source>
</evidence>
<dbReference type="SMART" id="SM00355">
    <property type="entry name" value="ZnF_C2H2"/>
    <property type="match status" value="5"/>
</dbReference>
<dbReference type="PROSITE" id="PS50157">
    <property type="entry name" value="ZINC_FINGER_C2H2_2"/>
    <property type="match status" value="5"/>
</dbReference>
<comment type="subcellular location">
    <subcellularLocation>
        <location evidence="1">Nucleus</location>
    </subcellularLocation>
</comment>
<feature type="domain" description="C2H2-type" evidence="8">
    <location>
        <begin position="398"/>
        <end position="425"/>
    </location>
</feature>
<dbReference type="EMBL" id="BGPR01021735">
    <property type="protein sequence ID" value="GBN87278.1"/>
    <property type="molecule type" value="Genomic_DNA"/>
</dbReference>
<dbReference type="GO" id="GO:0005634">
    <property type="term" value="C:nucleus"/>
    <property type="evidence" value="ECO:0007669"/>
    <property type="project" value="UniProtKB-SubCell"/>
</dbReference>
<comment type="caution">
    <text evidence="9">The sequence shown here is derived from an EMBL/GenBank/DDBJ whole genome shotgun (WGS) entry which is preliminary data.</text>
</comment>
<feature type="domain" description="C2H2-type" evidence="8">
    <location>
        <begin position="454"/>
        <end position="481"/>
    </location>
</feature>
<dbReference type="FunFam" id="3.30.160.60:FF:000630">
    <property type="entry name" value="Zinc finger protein 180"/>
    <property type="match status" value="1"/>
</dbReference>
<dbReference type="FunFam" id="3.30.160.60:FF:002343">
    <property type="entry name" value="Zinc finger protein 33A"/>
    <property type="match status" value="1"/>
</dbReference>
<dbReference type="OrthoDB" id="6077919at2759"/>
<keyword evidence="2" id="KW-0479">Metal-binding</keyword>
<keyword evidence="3" id="KW-0677">Repeat</keyword>
<organism evidence="9 10">
    <name type="scientific">Araneus ventricosus</name>
    <name type="common">Orbweaver spider</name>
    <name type="synonym">Epeira ventricosa</name>
    <dbReference type="NCBI Taxonomy" id="182803"/>
    <lineage>
        <taxon>Eukaryota</taxon>
        <taxon>Metazoa</taxon>
        <taxon>Ecdysozoa</taxon>
        <taxon>Arthropoda</taxon>
        <taxon>Chelicerata</taxon>
        <taxon>Arachnida</taxon>
        <taxon>Araneae</taxon>
        <taxon>Araneomorphae</taxon>
        <taxon>Entelegynae</taxon>
        <taxon>Araneoidea</taxon>
        <taxon>Araneidae</taxon>
        <taxon>Araneus</taxon>
    </lineage>
</organism>
<feature type="domain" description="C2H2-type" evidence="8">
    <location>
        <begin position="426"/>
        <end position="453"/>
    </location>
</feature>
<dbReference type="InterPro" id="IPR036236">
    <property type="entry name" value="Znf_C2H2_sf"/>
</dbReference>
<dbReference type="PANTHER" id="PTHR16515:SF66">
    <property type="entry name" value="C2H2-TYPE DOMAIN-CONTAINING PROTEIN"/>
    <property type="match status" value="1"/>
</dbReference>
<dbReference type="InterPro" id="IPR050331">
    <property type="entry name" value="Zinc_finger"/>
</dbReference>
<evidence type="ECO:0000256" key="2">
    <source>
        <dbReference type="ARBA" id="ARBA00022723"/>
    </source>
</evidence>
<evidence type="ECO:0000256" key="6">
    <source>
        <dbReference type="ARBA" id="ARBA00023242"/>
    </source>
</evidence>
<dbReference type="GO" id="GO:0006355">
    <property type="term" value="P:regulation of DNA-templated transcription"/>
    <property type="evidence" value="ECO:0007669"/>
    <property type="project" value="UniProtKB-ARBA"/>
</dbReference>
<dbReference type="PROSITE" id="PS00028">
    <property type="entry name" value="ZINC_FINGER_C2H2_1"/>
    <property type="match status" value="5"/>
</dbReference>
<dbReference type="Pfam" id="PF13894">
    <property type="entry name" value="zf-C2H2_4"/>
    <property type="match status" value="1"/>
</dbReference>
<keyword evidence="10" id="KW-1185">Reference proteome</keyword>
<sequence>MGRYLCQLCYTIVNYGEKHPCFDYDNDSNVYSLPELGESKKMDTKQDDLTSNSNDNSVIIFPEEQQNDAEIPEQRSTWLTESHRRFSLRDASKTRGRSNSFSCKVSNTEQGNPSNILLSGPLFNVHSRVVQSTVKQAACLLNSLENFEPAYRCQGNIRGASKRKSRRPVLWERNKGKATDSNSFQAATNEKCENLHEEGNWHSFTEDAACFSKSLQNVSQKSQFHSKNVSAASNFPTHFALPPRFIETGQDVIKASGDDRNRDAHFNCNTSIPKSSTCIYKGSLSSKNNPVSAGFSEKVCFVRAQMRENKNEEEQHHFCTSAVSSKGCNNRSNVSAENAASLASMSDADPIAYPSPMNVESQLRPEHGNFICPECGKSFSRKGHLVVHHRTHTGEKPFLCDQCDKRFSTKSILSTHLRTHTGEKSYSCDKCDKSFSTNGDLNKHSRTHTGERNFPCDRCGKRFSRKSYLKDHSRTHTGERPFKCPICEKAFSSRSNCNAHYKNMHNEK</sequence>
<evidence type="ECO:0000256" key="7">
    <source>
        <dbReference type="PROSITE-ProRule" id="PRU00042"/>
    </source>
</evidence>
<dbReference type="SUPFAM" id="SSF57667">
    <property type="entry name" value="beta-beta-alpha zinc fingers"/>
    <property type="match status" value="3"/>
</dbReference>
<dbReference type="GO" id="GO:0008270">
    <property type="term" value="F:zinc ion binding"/>
    <property type="evidence" value="ECO:0007669"/>
    <property type="project" value="UniProtKB-KW"/>
</dbReference>
<accession>A0A4Y2SGA2</accession>
<dbReference type="AlphaFoldDB" id="A0A4Y2SGA2"/>
<evidence type="ECO:0000256" key="4">
    <source>
        <dbReference type="ARBA" id="ARBA00022771"/>
    </source>
</evidence>
<keyword evidence="6" id="KW-0539">Nucleus</keyword>
<keyword evidence="5" id="KW-0862">Zinc</keyword>
<gene>
    <name evidence="9" type="primary">Zscan2</name>
    <name evidence="9" type="ORF">AVEN_41704_1</name>
</gene>
<evidence type="ECO:0000313" key="10">
    <source>
        <dbReference type="Proteomes" id="UP000499080"/>
    </source>
</evidence>
<proteinExistence type="predicted"/>
<reference evidence="9 10" key="1">
    <citation type="journal article" date="2019" name="Sci. Rep.">
        <title>Orb-weaving spider Araneus ventricosus genome elucidates the spidroin gene catalogue.</title>
        <authorList>
            <person name="Kono N."/>
            <person name="Nakamura H."/>
            <person name="Ohtoshi R."/>
            <person name="Moran D.A.P."/>
            <person name="Shinohara A."/>
            <person name="Yoshida Y."/>
            <person name="Fujiwara M."/>
            <person name="Mori M."/>
            <person name="Tomita M."/>
            <person name="Arakawa K."/>
        </authorList>
    </citation>
    <scope>NUCLEOTIDE SEQUENCE [LARGE SCALE GENOMIC DNA]</scope>
</reference>
<name>A0A4Y2SGA2_ARAVE</name>
<dbReference type="Pfam" id="PF00096">
    <property type="entry name" value="zf-C2H2"/>
    <property type="match status" value="4"/>
</dbReference>
<feature type="domain" description="C2H2-type" evidence="8">
    <location>
        <begin position="370"/>
        <end position="397"/>
    </location>
</feature>
<dbReference type="Gene3D" id="3.30.160.60">
    <property type="entry name" value="Classic Zinc Finger"/>
    <property type="match status" value="5"/>
</dbReference>
<protein>
    <submittedName>
        <fullName evidence="9">Zinc finger and SCAN domain-containing protein 2</fullName>
    </submittedName>
</protein>
<evidence type="ECO:0000256" key="1">
    <source>
        <dbReference type="ARBA" id="ARBA00004123"/>
    </source>
</evidence>
<keyword evidence="4 7" id="KW-0863">Zinc-finger</keyword>
<feature type="domain" description="C2H2-type" evidence="8">
    <location>
        <begin position="482"/>
        <end position="508"/>
    </location>
</feature>
<dbReference type="InterPro" id="IPR013087">
    <property type="entry name" value="Znf_C2H2_type"/>
</dbReference>
<evidence type="ECO:0000256" key="3">
    <source>
        <dbReference type="ARBA" id="ARBA00022737"/>
    </source>
</evidence>
<evidence type="ECO:0000256" key="5">
    <source>
        <dbReference type="ARBA" id="ARBA00022833"/>
    </source>
</evidence>
<dbReference type="FunFam" id="3.30.160.60:FF:001297">
    <property type="entry name" value="Zinc finger and SCAN domain-containing protein 2"/>
    <property type="match status" value="1"/>
</dbReference>
<dbReference type="PANTHER" id="PTHR16515">
    <property type="entry name" value="PR DOMAIN ZINC FINGER PROTEIN"/>
    <property type="match status" value="1"/>
</dbReference>
<dbReference type="Proteomes" id="UP000499080">
    <property type="component" value="Unassembled WGS sequence"/>
</dbReference>
<dbReference type="FunFam" id="3.30.160.60:FF:000446">
    <property type="entry name" value="Zinc finger protein"/>
    <property type="match status" value="1"/>
</dbReference>